<proteinExistence type="predicted"/>
<evidence type="ECO:0000313" key="2">
    <source>
        <dbReference type="EMBL" id="JAD24783.1"/>
    </source>
</evidence>
<feature type="region of interest" description="Disordered" evidence="1">
    <location>
        <begin position="1"/>
        <end position="41"/>
    </location>
</feature>
<reference evidence="2" key="1">
    <citation type="submission" date="2014-09" db="EMBL/GenBank/DDBJ databases">
        <authorList>
            <person name="Magalhaes I.L.F."/>
            <person name="Oliveira U."/>
            <person name="Santos F.R."/>
            <person name="Vidigal T.H.D.A."/>
            <person name="Brescovit A.D."/>
            <person name="Santos A.J."/>
        </authorList>
    </citation>
    <scope>NUCLEOTIDE SEQUENCE</scope>
    <source>
        <tissue evidence="2">Shoot tissue taken approximately 20 cm above the soil surface</tissue>
    </source>
</reference>
<dbReference type="EMBL" id="GBRH01273112">
    <property type="protein sequence ID" value="JAD24783.1"/>
    <property type="molecule type" value="Transcribed_RNA"/>
</dbReference>
<accession>A0A0A8YG63</accession>
<sequence>MLSPLNRHPSCLRHCPSRMGPRNSSPCPSPHVAPQAHRLPPTSRCLQARLLPPELQLQEEGLGSKTR</sequence>
<reference evidence="2" key="2">
    <citation type="journal article" date="2015" name="Data Brief">
        <title>Shoot transcriptome of the giant reed, Arundo donax.</title>
        <authorList>
            <person name="Barrero R.A."/>
            <person name="Guerrero F.D."/>
            <person name="Moolhuijzen P."/>
            <person name="Goolsby J.A."/>
            <person name="Tidwell J."/>
            <person name="Bellgard S.E."/>
            <person name="Bellgard M.I."/>
        </authorList>
    </citation>
    <scope>NUCLEOTIDE SEQUENCE</scope>
    <source>
        <tissue evidence="2">Shoot tissue taken approximately 20 cm above the soil surface</tissue>
    </source>
</reference>
<evidence type="ECO:0000256" key="1">
    <source>
        <dbReference type="SAM" id="MobiDB-lite"/>
    </source>
</evidence>
<protein>
    <submittedName>
        <fullName evidence="2">Uncharacterized protein</fullName>
    </submittedName>
</protein>
<organism evidence="2">
    <name type="scientific">Arundo donax</name>
    <name type="common">Giant reed</name>
    <name type="synonym">Donax arundinaceus</name>
    <dbReference type="NCBI Taxonomy" id="35708"/>
    <lineage>
        <taxon>Eukaryota</taxon>
        <taxon>Viridiplantae</taxon>
        <taxon>Streptophyta</taxon>
        <taxon>Embryophyta</taxon>
        <taxon>Tracheophyta</taxon>
        <taxon>Spermatophyta</taxon>
        <taxon>Magnoliopsida</taxon>
        <taxon>Liliopsida</taxon>
        <taxon>Poales</taxon>
        <taxon>Poaceae</taxon>
        <taxon>PACMAD clade</taxon>
        <taxon>Arundinoideae</taxon>
        <taxon>Arundineae</taxon>
        <taxon>Arundo</taxon>
    </lineage>
</organism>
<dbReference type="AlphaFoldDB" id="A0A0A8YG63"/>
<name>A0A0A8YG63_ARUDO</name>